<dbReference type="PROSITE" id="PS51318">
    <property type="entry name" value="TAT"/>
    <property type="match status" value="1"/>
</dbReference>
<evidence type="ECO:0000256" key="5">
    <source>
        <dbReference type="SAM" id="MobiDB-lite"/>
    </source>
</evidence>
<dbReference type="InterPro" id="IPR005066">
    <property type="entry name" value="MoCF_OxRdtse_dimer"/>
</dbReference>
<dbReference type="Gene3D" id="2.60.40.650">
    <property type="match status" value="1"/>
</dbReference>
<evidence type="ECO:0000256" key="4">
    <source>
        <dbReference type="ARBA" id="ARBA00023002"/>
    </source>
</evidence>
<feature type="region of interest" description="Disordered" evidence="5">
    <location>
        <begin position="1"/>
        <end position="24"/>
    </location>
</feature>
<dbReference type="GO" id="GO:0006790">
    <property type="term" value="P:sulfur compound metabolic process"/>
    <property type="evidence" value="ECO:0007669"/>
    <property type="project" value="TreeGrafter"/>
</dbReference>
<evidence type="ECO:0000259" key="6">
    <source>
        <dbReference type="Pfam" id="PF00174"/>
    </source>
</evidence>
<dbReference type="GO" id="GO:0043546">
    <property type="term" value="F:molybdopterin cofactor binding"/>
    <property type="evidence" value="ECO:0007669"/>
    <property type="project" value="TreeGrafter"/>
</dbReference>
<evidence type="ECO:0000256" key="2">
    <source>
        <dbReference type="ARBA" id="ARBA00022505"/>
    </source>
</evidence>
<keyword evidence="2" id="KW-0500">Molybdenum</keyword>
<dbReference type="InterPro" id="IPR030835">
    <property type="entry name" value="Sulfite_DH_SoxC"/>
</dbReference>
<evidence type="ECO:0000313" key="8">
    <source>
        <dbReference type="EMBL" id="HBP28236.1"/>
    </source>
</evidence>
<protein>
    <submittedName>
        <fullName evidence="8">Sulfite dehydrogenase</fullName>
    </submittedName>
</protein>
<name>A0A356LB68_9BURK</name>
<dbReference type="FunFam" id="3.90.420.10:FF:000006">
    <property type="entry name" value="Sulfur dehydrogenase subunit SoxC"/>
    <property type="match status" value="1"/>
</dbReference>
<evidence type="ECO:0000256" key="3">
    <source>
        <dbReference type="ARBA" id="ARBA00022723"/>
    </source>
</evidence>
<dbReference type="InterPro" id="IPR000572">
    <property type="entry name" value="OxRdtase_Mopterin-bd_dom"/>
</dbReference>
<dbReference type="InterPro" id="IPR036374">
    <property type="entry name" value="OxRdtase_Mopterin-bd_sf"/>
</dbReference>
<dbReference type="Proteomes" id="UP000264036">
    <property type="component" value="Unassembled WGS sequence"/>
</dbReference>
<dbReference type="InterPro" id="IPR006311">
    <property type="entry name" value="TAT_signal"/>
</dbReference>
<dbReference type="NCBIfam" id="TIGR04555">
    <property type="entry name" value="sulfite_DH_soxC"/>
    <property type="match status" value="1"/>
</dbReference>
<keyword evidence="3" id="KW-0479">Metal-binding</keyword>
<gene>
    <name evidence="8" type="primary">soxC</name>
    <name evidence="8" type="ORF">DD666_02335</name>
</gene>
<feature type="domain" description="Oxidoreductase molybdopterin-binding" evidence="6">
    <location>
        <begin position="137"/>
        <end position="295"/>
    </location>
</feature>
<dbReference type="GO" id="GO:0008482">
    <property type="term" value="F:sulfite oxidase activity"/>
    <property type="evidence" value="ECO:0007669"/>
    <property type="project" value="TreeGrafter"/>
</dbReference>
<evidence type="ECO:0000313" key="9">
    <source>
        <dbReference type="Proteomes" id="UP000264036"/>
    </source>
</evidence>
<dbReference type="FunFam" id="2.60.40.650:FF:000004">
    <property type="entry name" value="Sulfite oxidase, putative"/>
    <property type="match status" value="1"/>
</dbReference>
<dbReference type="EMBL" id="DOEK01000004">
    <property type="protein sequence ID" value="HBP28236.1"/>
    <property type="molecule type" value="Genomic_DNA"/>
</dbReference>
<dbReference type="Gene3D" id="3.90.420.10">
    <property type="entry name" value="Oxidoreductase, molybdopterin-binding domain"/>
    <property type="match status" value="1"/>
</dbReference>
<feature type="domain" description="Moybdenum cofactor oxidoreductase dimerisation" evidence="7">
    <location>
        <begin position="319"/>
        <end position="432"/>
    </location>
</feature>
<dbReference type="InterPro" id="IPR008335">
    <property type="entry name" value="Mopterin_OxRdtase_euk"/>
</dbReference>
<organism evidence="8 9">
    <name type="scientific">Advenella kashmirensis</name>
    <dbReference type="NCBI Taxonomy" id="310575"/>
    <lineage>
        <taxon>Bacteria</taxon>
        <taxon>Pseudomonadati</taxon>
        <taxon>Pseudomonadota</taxon>
        <taxon>Betaproteobacteria</taxon>
        <taxon>Burkholderiales</taxon>
        <taxon>Alcaligenaceae</taxon>
    </lineage>
</organism>
<dbReference type="Pfam" id="PF00174">
    <property type="entry name" value="Oxidored_molyb"/>
    <property type="match status" value="1"/>
</dbReference>
<dbReference type="SUPFAM" id="SSF81296">
    <property type="entry name" value="E set domains"/>
    <property type="match status" value="1"/>
</dbReference>
<dbReference type="InterPro" id="IPR014756">
    <property type="entry name" value="Ig_E-set"/>
</dbReference>
<dbReference type="PRINTS" id="PR00407">
    <property type="entry name" value="EUMOPTERIN"/>
</dbReference>
<feature type="region of interest" description="Disordered" evidence="5">
    <location>
        <begin position="65"/>
        <end position="92"/>
    </location>
</feature>
<comment type="cofactor">
    <cofactor evidence="1">
        <name>Mo-molybdopterin</name>
        <dbReference type="ChEBI" id="CHEBI:71302"/>
    </cofactor>
</comment>
<keyword evidence="4" id="KW-0560">Oxidoreductase</keyword>
<comment type="caution">
    <text evidence="8">The sequence shown here is derived from an EMBL/GenBank/DDBJ whole genome shotgun (WGS) entry which is preliminary data.</text>
</comment>
<dbReference type="GO" id="GO:0030151">
    <property type="term" value="F:molybdenum ion binding"/>
    <property type="evidence" value="ECO:0007669"/>
    <property type="project" value="InterPro"/>
</dbReference>
<evidence type="ECO:0000256" key="1">
    <source>
        <dbReference type="ARBA" id="ARBA00001924"/>
    </source>
</evidence>
<dbReference type="GO" id="GO:0020037">
    <property type="term" value="F:heme binding"/>
    <property type="evidence" value="ECO:0007669"/>
    <property type="project" value="TreeGrafter"/>
</dbReference>
<dbReference type="Pfam" id="PF03404">
    <property type="entry name" value="Mo-co_dimer"/>
    <property type="match status" value="1"/>
</dbReference>
<dbReference type="AlphaFoldDB" id="A0A356LB68"/>
<dbReference type="PANTHER" id="PTHR19372">
    <property type="entry name" value="SULFITE REDUCTASE"/>
    <property type="match status" value="1"/>
</dbReference>
<dbReference type="SUPFAM" id="SSF56524">
    <property type="entry name" value="Oxidoreductase molybdopterin-binding domain"/>
    <property type="match status" value="1"/>
</dbReference>
<reference evidence="8 9" key="1">
    <citation type="journal article" date="2018" name="Nat. Biotechnol.">
        <title>A standardized bacterial taxonomy based on genome phylogeny substantially revises the tree of life.</title>
        <authorList>
            <person name="Parks D.H."/>
            <person name="Chuvochina M."/>
            <person name="Waite D.W."/>
            <person name="Rinke C."/>
            <person name="Skarshewski A."/>
            <person name="Chaumeil P.A."/>
            <person name="Hugenholtz P."/>
        </authorList>
    </citation>
    <scope>NUCLEOTIDE SEQUENCE [LARGE SCALE GENOMIC DNA]</scope>
    <source>
        <strain evidence="8">UBA10707</strain>
    </source>
</reference>
<accession>A0A356LB68</accession>
<sequence length="447" mass="48642">MNDNDASTPAVAEPAASQVTPVPAGTRAGRRNFLLHSSAVVTAVATAGVAREALAADTAKEAAADAAANLPPNVPKWTRSLGSPTASPYGKPSAFEKKAIRNMYPGLKEPMSAYSTSPLQELDGAITPNGLFYERHHAGVPQIDPAEHRLMLHGLVDRPLVFTMDEIRQFPSVSPIYFLECSGNPSFLPPYGKTAAEVAGLVSCAQWTGVPLRTLLEHAGLKKEAKWIVAEGADGAAMTRSIPIEKCLDDVLVAYSQNGERLRPEQGYPIRLFVPGFEGNMSIKWLRRLHVTDQPGYTREETGKYTDLMADGRARKFSFVMECKSLITQPSGTHKLTRKGTQEIRGIAWSGHGKITAVDISTDGGNTWQPATLQEPVISKALTAFRFLFDWNGEEQVIMSRAVDETGYVQPTLDQLIEARGKVSFYHNNAIQPWKIATTGEVTNGRV</sequence>
<evidence type="ECO:0000259" key="7">
    <source>
        <dbReference type="Pfam" id="PF03404"/>
    </source>
</evidence>
<proteinExistence type="predicted"/>
<dbReference type="PANTHER" id="PTHR19372:SF7">
    <property type="entry name" value="SULFITE OXIDASE, MITOCHONDRIAL"/>
    <property type="match status" value="1"/>
</dbReference>